<dbReference type="InterPro" id="IPR000569">
    <property type="entry name" value="HECT_dom"/>
</dbReference>
<evidence type="ECO:0000256" key="2">
    <source>
        <dbReference type="ARBA" id="ARBA00012485"/>
    </source>
</evidence>
<dbReference type="OrthoDB" id="8068875at2759"/>
<gene>
    <name evidence="7" type="primary">HUL4</name>
    <name evidence="7" type="ORF">KLMA_10722</name>
</gene>
<dbReference type="FunFam" id="3.30.2410.10:FF:000003">
    <property type="entry name" value="probable E3 ubiquitin-protein ligase HERC4 isoform X1"/>
    <property type="match status" value="1"/>
</dbReference>
<evidence type="ECO:0000313" key="8">
    <source>
        <dbReference type="Proteomes" id="UP000065495"/>
    </source>
</evidence>
<dbReference type="PANTHER" id="PTHR45700">
    <property type="entry name" value="UBIQUITIN-PROTEIN LIGASE E3C"/>
    <property type="match status" value="1"/>
</dbReference>
<dbReference type="GO" id="GO:0000209">
    <property type="term" value="P:protein polyubiquitination"/>
    <property type="evidence" value="ECO:0007669"/>
    <property type="project" value="InterPro"/>
</dbReference>
<dbReference type="PANTHER" id="PTHR45700:SF8">
    <property type="entry name" value="HECT-TYPE E3 UBIQUITIN TRANSFERASE"/>
    <property type="match status" value="1"/>
</dbReference>
<evidence type="ECO:0000256" key="5">
    <source>
        <dbReference type="PROSITE-ProRule" id="PRU00104"/>
    </source>
</evidence>
<protein>
    <recommendedName>
        <fullName evidence="2">HECT-type E3 ubiquitin transferase</fullName>
        <ecNumber evidence="2">2.3.2.26</ecNumber>
    </recommendedName>
</protein>
<dbReference type="SMART" id="SM00119">
    <property type="entry name" value="HECTc"/>
    <property type="match status" value="1"/>
</dbReference>
<evidence type="ECO:0000256" key="4">
    <source>
        <dbReference type="ARBA" id="ARBA00022786"/>
    </source>
</evidence>
<dbReference type="PROSITE" id="PS50237">
    <property type="entry name" value="HECT"/>
    <property type="match status" value="1"/>
</dbReference>
<evidence type="ECO:0000313" key="7">
    <source>
        <dbReference type="EMBL" id="BAO38344.1"/>
    </source>
</evidence>
<feature type="active site" description="Glycyl thioester intermediate" evidence="5">
    <location>
        <position position="785"/>
    </location>
</feature>
<feature type="domain" description="HECT" evidence="6">
    <location>
        <begin position="477"/>
        <end position="817"/>
    </location>
</feature>
<sequence length="817" mass="95366">MVKFNPLQIVGREKIKIRYQSSDNLICEDTPQFIETRCKCCGTLLRHPLNEYKFKCTICEVTIILKSKSNPSSNSNSPGGLSGGRRPNPSFIEFSDLVKQCRELYERDYSNTNVSSQQRFQYFIPVEKYISENFGSAEALNRCFRPVVRDQIIDYERTVAFYNLIGSIPTKRPLYLMLRVFDEILKRPKIRLKRLDDYLFIFFIMELPSLRHCVNNSHTISKSPKVKDLSYSILKRCIGYLGSMDPKLKVKLTSNLVNLRPGKFQKQWELLNIYLTYQFLKLGPGPRTQPTKINFAGMVPNEPSPRDESKENAAGYFFHSGRLKIPLESRFRIEKYGIDWHITTVCQLMKIYFEAHCRKPKGDISMFYNMVVDFIDYKRDFITWHKMNREQWKTLEELELMQTHETRYTTICQYPFLMSLGVKIAVMEFETGKMMEHNAEQAFLKALDSKRLYDVHFRVKVRRTHVTQDSLLSIQRHPHDLKKSLRVEFANEPGIDAGGLKKEWFLLLTRELFHPNHGLFQYVEESRLSWFAYGTSGLKLHGESNTQLYYLFGVVLGLAIYNSTILDVHFAKALYKKLCHEKLEFKDYEELYPETARNLQKMLDYEEPDFEDVFGLTFETTYFDILSAKSITKPLCSGGESIPVTLQNKREFVDKWVKFYMEDEVAASFSSFQSGFSRVIGDGLAFPMFRSCEVERLICGSIEQDMDFTQLRAVTKYHGGYNDKTPIIEWLWELLPQLEHEKQQRFLHFVTGSDRVPVTGLATLPFKITRTVTGADTQLPTAHTCFNELCLYEYGSRDDLKNRLLIALELYEGYGFK</sequence>
<dbReference type="InterPro" id="IPR044611">
    <property type="entry name" value="E3A/B/C-like"/>
</dbReference>
<evidence type="ECO:0000259" key="6">
    <source>
        <dbReference type="PROSITE" id="PS50237"/>
    </source>
</evidence>
<dbReference type="SUPFAM" id="SSF56204">
    <property type="entry name" value="Hect, E3 ligase catalytic domain"/>
    <property type="match status" value="1"/>
</dbReference>
<dbReference type="RefSeq" id="XP_022674233.1">
    <property type="nucleotide sequence ID" value="XM_022822408.1"/>
</dbReference>
<keyword evidence="4 5" id="KW-0833">Ubl conjugation pathway</keyword>
<dbReference type="Gene3D" id="3.90.1750.10">
    <property type="entry name" value="Hect, E3 ligase catalytic domains"/>
    <property type="match status" value="1"/>
</dbReference>
<dbReference type="KEGG" id="kmx:KLMA_10722"/>
<dbReference type="Proteomes" id="UP000065495">
    <property type="component" value="Chromosome 1"/>
</dbReference>
<evidence type="ECO:0000256" key="1">
    <source>
        <dbReference type="ARBA" id="ARBA00000885"/>
    </source>
</evidence>
<dbReference type="EMBL" id="AP012213">
    <property type="protein sequence ID" value="BAO38344.1"/>
    <property type="molecule type" value="Genomic_DNA"/>
</dbReference>
<keyword evidence="3" id="KW-0808">Transferase</keyword>
<dbReference type="GeneID" id="34714376"/>
<comment type="catalytic activity">
    <reaction evidence="1">
        <text>S-ubiquitinyl-[E2 ubiquitin-conjugating enzyme]-L-cysteine + [acceptor protein]-L-lysine = [E2 ubiquitin-conjugating enzyme]-L-cysteine + N(6)-ubiquitinyl-[acceptor protein]-L-lysine.</text>
        <dbReference type="EC" id="2.3.2.26"/>
    </reaction>
</comment>
<reference evidence="7 8" key="1">
    <citation type="journal article" date="2015" name="Biotechnol. Biofuels">
        <title>Genetic basis of the highly efficient yeast Kluyveromyces marxianus: complete genome sequence and transcriptome analyses.</title>
        <authorList>
            <person name="Lertwattanasakul N."/>
            <person name="Kosaka T."/>
            <person name="Hosoyama A."/>
            <person name="Suzuki Y."/>
            <person name="Rodrussamee N."/>
            <person name="Matsutani M."/>
            <person name="Murata M."/>
            <person name="Fujimoto N."/>
            <person name="Suprayogi"/>
            <person name="Tsuchikane K."/>
            <person name="Limtong S."/>
            <person name="Fujita N."/>
            <person name="Yamada M."/>
        </authorList>
    </citation>
    <scope>NUCLEOTIDE SEQUENCE [LARGE SCALE GENOMIC DNA]</scope>
    <source>
        <strain evidence="8">DMKU3-1042 / BCC 29191 / NBRC 104275</strain>
    </source>
</reference>
<dbReference type="Gene3D" id="3.30.2410.10">
    <property type="entry name" value="Hect, E3 ligase catalytic domain"/>
    <property type="match status" value="1"/>
</dbReference>
<dbReference type="Pfam" id="PF00632">
    <property type="entry name" value="HECT"/>
    <property type="match status" value="1"/>
</dbReference>
<proteinExistence type="predicted"/>
<dbReference type="GO" id="GO:0061630">
    <property type="term" value="F:ubiquitin protein ligase activity"/>
    <property type="evidence" value="ECO:0007669"/>
    <property type="project" value="UniProtKB-EC"/>
</dbReference>
<evidence type="ECO:0000256" key="3">
    <source>
        <dbReference type="ARBA" id="ARBA00022679"/>
    </source>
</evidence>
<dbReference type="Gene3D" id="3.30.2160.10">
    <property type="entry name" value="Hect, E3 ligase catalytic domain"/>
    <property type="match status" value="1"/>
</dbReference>
<dbReference type="VEuPathDB" id="FungiDB:KLMA_10722"/>
<dbReference type="InterPro" id="IPR035983">
    <property type="entry name" value="Hect_E3_ubiquitin_ligase"/>
</dbReference>
<dbReference type="CDD" id="cd00078">
    <property type="entry name" value="HECTc"/>
    <property type="match status" value="1"/>
</dbReference>
<accession>W0T8E3</accession>
<dbReference type="AlphaFoldDB" id="W0T8E3"/>
<name>W0T8E3_KLUMD</name>
<organism evidence="7 8">
    <name type="scientific">Kluyveromyces marxianus (strain DMKU3-1042 / BCC 29191 / NBRC 104275)</name>
    <name type="common">Yeast</name>
    <name type="synonym">Candida kefyr</name>
    <dbReference type="NCBI Taxonomy" id="1003335"/>
    <lineage>
        <taxon>Eukaryota</taxon>
        <taxon>Fungi</taxon>
        <taxon>Dikarya</taxon>
        <taxon>Ascomycota</taxon>
        <taxon>Saccharomycotina</taxon>
        <taxon>Saccharomycetes</taxon>
        <taxon>Saccharomycetales</taxon>
        <taxon>Saccharomycetaceae</taxon>
        <taxon>Kluyveromyces</taxon>
    </lineage>
</organism>
<dbReference type="EC" id="2.3.2.26" evidence="2"/>